<dbReference type="GO" id="GO:0006508">
    <property type="term" value="P:proteolysis"/>
    <property type="evidence" value="ECO:0007669"/>
    <property type="project" value="InterPro"/>
</dbReference>
<reference evidence="2 3" key="2">
    <citation type="submission" date="2018-11" db="EMBL/GenBank/DDBJ databases">
        <authorList>
            <consortium name="Pathogen Informatics"/>
        </authorList>
    </citation>
    <scope>NUCLEOTIDE SEQUENCE [LARGE SCALE GENOMIC DNA]</scope>
</reference>
<dbReference type="Proteomes" id="UP000271098">
    <property type="component" value="Unassembled WGS sequence"/>
</dbReference>
<dbReference type="SUPFAM" id="SSF54001">
    <property type="entry name" value="Cysteine proteinases"/>
    <property type="match status" value="1"/>
</dbReference>
<evidence type="ECO:0000313" key="2">
    <source>
        <dbReference type="EMBL" id="VDK66966.1"/>
    </source>
</evidence>
<dbReference type="WBParaSite" id="GPUH_0000901001-mRNA-1">
    <property type="protein sequence ID" value="GPUH_0000901001-mRNA-1"/>
    <property type="gene ID" value="GPUH_0000901001"/>
</dbReference>
<dbReference type="OrthoDB" id="640249at2759"/>
<name>A0A183DJV9_9BILA</name>
<proteinExistence type="predicted"/>
<keyword evidence="3" id="KW-1185">Reference proteome</keyword>
<reference evidence="4" key="1">
    <citation type="submission" date="2016-06" db="UniProtKB">
        <authorList>
            <consortium name="WormBaseParasite"/>
        </authorList>
    </citation>
    <scope>IDENTIFICATION</scope>
</reference>
<dbReference type="AlphaFoldDB" id="A0A183DJV9"/>
<sequence length="123" mass="13967">MLSANGREVVVPAIMDYINVGPFNSTSEFVESVLEILKKELYLFGPIAMSFPVTEEFLHYASGIYSPFPEAGFEGRFVFWHVVRLIGWAYDPEGLFHWIAVNSFGRHWGENGTITVMKKNPGY</sequence>
<evidence type="ECO:0000313" key="4">
    <source>
        <dbReference type="WBParaSite" id="GPUH_0000901001-mRNA-1"/>
    </source>
</evidence>
<organism evidence="4">
    <name type="scientific">Gongylonema pulchrum</name>
    <dbReference type="NCBI Taxonomy" id="637853"/>
    <lineage>
        <taxon>Eukaryota</taxon>
        <taxon>Metazoa</taxon>
        <taxon>Ecdysozoa</taxon>
        <taxon>Nematoda</taxon>
        <taxon>Chromadorea</taxon>
        <taxon>Rhabditida</taxon>
        <taxon>Spirurina</taxon>
        <taxon>Spiruromorpha</taxon>
        <taxon>Spiruroidea</taxon>
        <taxon>Gongylonematidae</taxon>
        <taxon>Gongylonema</taxon>
    </lineage>
</organism>
<protein>
    <submittedName>
        <fullName evidence="4">Pept_C1 domain-containing protein</fullName>
    </submittedName>
</protein>
<dbReference type="GO" id="GO:0008234">
    <property type="term" value="F:cysteine-type peptidase activity"/>
    <property type="evidence" value="ECO:0007669"/>
    <property type="project" value="InterPro"/>
</dbReference>
<dbReference type="InterPro" id="IPR038765">
    <property type="entry name" value="Papain-like_cys_pep_sf"/>
</dbReference>
<dbReference type="Pfam" id="PF00112">
    <property type="entry name" value="Peptidase_C1"/>
    <property type="match status" value="1"/>
</dbReference>
<evidence type="ECO:0000259" key="1">
    <source>
        <dbReference type="Pfam" id="PF00112"/>
    </source>
</evidence>
<evidence type="ECO:0000313" key="3">
    <source>
        <dbReference type="Proteomes" id="UP000271098"/>
    </source>
</evidence>
<dbReference type="EMBL" id="UYRT01027976">
    <property type="protein sequence ID" value="VDK66966.1"/>
    <property type="molecule type" value="Genomic_DNA"/>
</dbReference>
<feature type="domain" description="Peptidase C1A papain C-terminal" evidence="1">
    <location>
        <begin position="34"/>
        <end position="119"/>
    </location>
</feature>
<accession>A0A183DJV9</accession>
<dbReference type="Gene3D" id="3.90.70.10">
    <property type="entry name" value="Cysteine proteinases"/>
    <property type="match status" value="1"/>
</dbReference>
<dbReference type="InterPro" id="IPR000668">
    <property type="entry name" value="Peptidase_C1A_C"/>
</dbReference>
<gene>
    <name evidence="2" type="ORF">GPUH_LOCUS8998</name>
</gene>